<protein>
    <submittedName>
        <fullName evidence="1">Uncharacterized protein</fullName>
    </submittedName>
</protein>
<name>A0ACC0ZV89_9ROSI</name>
<accession>A0ACC0ZV89</accession>
<proteinExistence type="predicted"/>
<sequence>MYPYKRRHVSFSLPPQFLSVFSLFNTQFTPEILLVCSTSPPVLHKTMSIARKINIGTKGFGRFNRFISNLSRQNGDDVKNLPALSNMFAKQDQDRFESGGMNSLRMLAFLGASVSGLLSCATVAYSDEAEHGLACPNYPWPHKGILSSYDHAS</sequence>
<gene>
    <name evidence="1" type="ORF">Patl1_34443</name>
</gene>
<dbReference type="EMBL" id="CM047910">
    <property type="protein sequence ID" value="KAJ0076075.1"/>
    <property type="molecule type" value="Genomic_DNA"/>
</dbReference>
<organism evidence="1 2">
    <name type="scientific">Pistacia atlantica</name>
    <dbReference type="NCBI Taxonomy" id="434234"/>
    <lineage>
        <taxon>Eukaryota</taxon>
        <taxon>Viridiplantae</taxon>
        <taxon>Streptophyta</taxon>
        <taxon>Embryophyta</taxon>
        <taxon>Tracheophyta</taxon>
        <taxon>Spermatophyta</taxon>
        <taxon>Magnoliopsida</taxon>
        <taxon>eudicotyledons</taxon>
        <taxon>Gunneridae</taxon>
        <taxon>Pentapetalae</taxon>
        <taxon>rosids</taxon>
        <taxon>malvids</taxon>
        <taxon>Sapindales</taxon>
        <taxon>Anacardiaceae</taxon>
        <taxon>Pistacia</taxon>
    </lineage>
</organism>
<evidence type="ECO:0000313" key="1">
    <source>
        <dbReference type="EMBL" id="KAJ0076075.1"/>
    </source>
</evidence>
<comment type="caution">
    <text evidence="1">The sequence shown here is derived from an EMBL/GenBank/DDBJ whole genome shotgun (WGS) entry which is preliminary data.</text>
</comment>
<dbReference type="Proteomes" id="UP001164250">
    <property type="component" value="Chromosome 15"/>
</dbReference>
<keyword evidence="2" id="KW-1185">Reference proteome</keyword>
<evidence type="ECO:0000313" key="2">
    <source>
        <dbReference type="Proteomes" id="UP001164250"/>
    </source>
</evidence>
<reference evidence="2" key="1">
    <citation type="journal article" date="2023" name="G3 (Bethesda)">
        <title>Genome assembly and association tests identify interacting loci associated with vigor, precocity, and sex in interspecific pistachio rootstocks.</title>
        <authorList>
            <person name="Palmer W."/>
            <person name="Jacygrad E."/>
            <person name="Sagayaradj S."/>
            <person name="Cavanaugh K."/>
            <person name="Han R."/>
            <person name="Bertier L."/>
            <person name="Beede B."/>
            <person name="Kafkas S."/>
            <person name="Golino D."/>
            <person name="Preece J."/>
            <person name="Michelmore R."/>
        </authorList>
    </citation>
    <scope>NUCLEOTIDE SEQUENCE [LARGE SCALE GENOMIC DNA]</scope>
</reference>